<gene>
    <name evidence="1" type="ORF">B7R22_18560</name>
</gene>
<organism evidence="1 2">
    <name type="scientific">Subtercola boreus</name>
    <dbReference type="NCBI Taxonomy" id="120213"/>
    <lineage>
        <taxon>Bacteria</taxon>
        <taxon>Bacillati</taxon>
        <taxon>Actinomycetota</taxon>
        <taxon>Actinomycetes</taxon>
        <taxon>Micrococcales</taxon>
        <taxon>Microbacteriaceae</taxon>
        <taxon>Subtercola</taxon>
    </lineage>
</organism>
<name>A0A3E0VS03_9MICO</name>
<protein>
    <submittedName>
        <fullName evidence="1">Uncharacterized protein</fullName>
    </submittedName>
</protein>
<evidence type="ECO:0000313" key="2">
    <source>
        <dbReference type="Proteomes" id="UP000256541"/>
    </source>
</evidence>
<proteinExistence type="predicted"/>
<reference evidence="1 2" key="1">
    <citation type="submission" date="2017-04" db="EMBL/GenBank/DDBJ databases">
        <title>Comparative genome analysis of Subtercola boreus.</title>
        <authorList>
            <person name="Cho Y.-J."/>
            <person name="Cho A."/>
            <person name="Kim O.-S."/>
            <person name="Lee J.-I."/>
        </authorList>
    </citation>
    <scope>NUCLEOTIDE SEQUENCE [LARGE SCALE GENOMIC DNA]</scope>
    <source>
        <strain evidence="1 2">P27479</strain>
    </source>
</reference>
<evidence type="ECO:0000313" key="1">
    <source>
        <dbReference type="EMBL" id="RFA11647.1"/>
    </source>
</evidence>
<dbReference type="EMBL" id="NBXB01000097">
    <property type="protein sequence ID" value="RFA11647.1"/>
    <property type="molecule type" value="Genomic_DNA"/>
</dbReference>
<accession>A0A3E0VS03</accession>
<sequence>MISGMTLSTTVMPTTMRALAQPWYQKVARDEGTVVMRNTKIRAQVMKLLRRKPRRARSTNFETS</sequence>
<comment type="caution">
    <text evidence="1">The sequence shown here is derived from an EMBL/GenBank/DDBJ whole genome shotgun (WGS) entry which is preliminary data.</text>
</comment>
<dbReference type="Proteomes" id="UP000256541">
    <property type="component" value="Unassembled WGS sequence"/>
</dbReference>
<dbReference type="AlphaFoldDB" id="A0A3E0VS03"/>